<accession>A0A0F4Z4P9</accession>
<proteinExistence type="predicted"/>
<gene>
    <name evidence="1" type="ORF">T310_1116</name>
</gene>
<dbReference type="OrthoDB" id="4436466at2759"/>
<dbReference type="GeneID" id="25313467"/>
<comment type="caution">
    <text evidence="1">The sequence shown here is derived from an EMBL/GenBank/DDBJ whole genome shotgun (WGS) entry which is preliminary data.</text>
</comment>
<name>A0A0F4Z4P9_RASE3</name>
<dbReference type="RefSeq" id="XP_013331460.1">
    <property type="nucleotide sequence ID" value="XM_013476006.1"/>
</dbReference>
<dbReference type="STRING" id="1408163.A0A0F4Z4P9"/>
<dbReference type="Proteomes" id="UP000053958">
    <property type="component" value="Unassembled WGS sequence"/>
</dbReference>
<dbReference type="EMBL" id="LASV01000046">
    <property type="protein sequence ID" value="KKA24848.1"/>
    <property type="molecule type" value="Genomic_DNA"/>
</dbReference>
<reference evidence="1 2" key="1">
    <citation type="submission" date="2015-04" db="EMBL/GenBank/DDBJ databases">
        <authorList>
            <person name="Heijne W.H."/>
            <person name="Fedorova N.D."/>
            <person name="Nierman W.C."/>
            <person name="Vollebregt A.W."/>
            <person name="Zhao Z."/>
            <person name="Wu L."/>
            <person name="Kumar M."/>
            <person name="Stam H."/>
            <person name="van den Berg M.A."/>
            <person name="Pel H.J."/>
        </authorList>
    </citation>
    <scope>NUCLEOTIDE SEQUENCE [LARGE SCALE GENOMIC DNA]</scope>
    <source>
        <strain evidence="1 2">CBS 393.64</strain>
    </source>
</reference>
<keyword evidence="2" id="KW-1185">Reference proteome</keyword>
<protein>
    <submittedName>
        <fullName evidence="1">Uncharacterized protein</fullName>
    </submittedName>
</protein>
<sequence length="224" mass="25480">MGLITRLVKLTTYGGVATVGAFFVWTRNSTVEPLPTTDALFQSSWYRKYNPEQNETIHDVCVRKVPLSQIDPKLLEKKGKLVEAFCAGVWGGFGYAFQREYLARKYKGPQTAHQLWSPHELRTSSYPVGTQITDHFEVIEHTDDRIVVRCGDSPLKRDVRPSDGLFEMGVAVKPDEGVAEFKLKSVFYQGLGKAQGPPMPPHIEWLHRQYAKLWMESAIRNVVR</sequence>
<organism evidence="1 2">
    <name type="scientific">Rasamsonia emersonii (strain ATCC 16479 / CBS 393.64 / IMI 116815)</name>
    <dbReference type="NCBI Taxonomy" id="1408163"/>
    <lineage>
        <taxon>Eukaryota</taxon>
        <taxon>Fungi</taxon>
        <taxon>Dikarya</taxon>
        <taxon>Ascomycota</taxon>
        <taxon>Pezizomycotina</taxon>
        <taxon>Eurotiomycetes</taxon>
        <taxon>Eurotiomycetidae</taxon>
        <taxon>Eurotiales</taxon>
        <taxon>Trichocomaceae</taxon>
        <taxon>Rasamsonia</taxon>
    </lineage>
</organism>
<evidence type="ECO:0000313" key="1">
    <source>
        <dbReference type="EMBL" id="KKA24848.1"/>
    </source>
</evidence>
<evidence type="ECO:0000313" key="2">
    <source>
        <dbReference type="Proteomes" id="UP000053958"/>
    </source>
</evidence>
<dbReference type="AlphaFoldDB" id="A0A0F4Z4P9"/>